<gene>
    <name evidence="2" type="ORF">COO91_10887</name>
</gene>
<accession>A0A2K8TAG5</accession>
<name>A0A2K8TAG5_9NOSO</name>
<dbReference type="AlphaFoldDB" id="A0A2K8TAG5"/>
<reference evidence="2 3" key="1">
    <citation type="submission" date="2017-11" db="EMBL/GenBank/DDBJ databases">
        <title>Complete genome of a free-living desiccation-tolerant cyanobacterium and its photosynthetic adaptation to extreme terrestrial habitat.</title>
        <authorList>
            <person name="Shang J."/>
        </authorList>
    </citation>
    <scope>NUCLEOTIDE SEQUENCE [LARGE SCALE GENOMIC DNA]</scope>
    <source>
        <strain evidence="2 3">CCNUN1</strain>
        <plasmid evidence="3">pnfsy08</plasmid>
    </source>
</reference>
<dbReference type="KEGG" id="nfl:COO91_10887"/>
<evidence type="ECO:0000313" key="3">
    <source>
        <dbReference type="Proteomes" id="UP000232003"/>
    </source>
</evidence>
<evidence type="ECO:0000313" key="2">
    <source>
        <dbReference type="EMBL" id="AUB44649.1"/>
    </source>
</evidence>
<keyword evidence="3" id="KW-1185">Reference proteome</keyword>
<dbReference type="EMBL" id="CP024793">
    <property type="protein sequence ID" value="AUB44649.1"/>
    <property type="molecule type" value="Genomic_DNA"/>
</dbReference>
<dbReference type="Proteomes" id="UP000232003">
    <property type="component" value="Plasmid pNFSY08"/>
</dbReference>
<feature type="region of interest" description="Disordered" evidence="1">
    <location>
        <begin position="1"/>
        <end position="37"/>
    </location>
</feature>
<organism evidence="2 3">
    <name type="scientific">Nostoc flagelliforme CCNUN1</name>
    <dbReference type="NCBI Taxonomy" id="2038116"/>
    <lineage>
        <taxon>Bacteria</taxon>
        <taxon>Bacillati</taxon>
        <taxon>Cyanobacteriota</taxon>
        <taxon>Cyanophyceae</taxon>
        <taxon>Nostocales</taxon>
        <taxon>Nostocaceae</taxon>
        <taxon>Nostoc</taxon>
    </lineage>
</organism>
<protein>
    <submittedName>
        <fullName evidence="2">Uncharacterized protein</fullName>
    </submittedName>
</protein>
<feature type="compositionally biased region" description="Gly residues" evidence="1">
    <location>
        <begin position="1"/>
        <end position="10"/>
    </location>
</feature>
<keyword evidence="2" id="KW-0614">Plasmid</keyword>
<sequence>MAGIVIGQGAGEHTSLREAAPTTPFDSFRLRSGQVAQ</sequence>
<proteinExistence type="predicted"/>
<evidence type="ECO:0000256" key="1">
    <source>
        <dbReference type="SAM" id="MobiDB-lite"/>
    </source>
</evidence>
<geneLocation type="plasmid" evidence="3">
    <name>pnfsy08</name>
</geneLocation>